<dbReference type="Proteomes" id="UP001565368">
    <property type="component" value="Unassembled WGS sequence"/>
</dbReference>
<evidence type="ECO:0000313" key="3">
    <source>
        <dbReference type="Proteomes" id="UP001565368"/>
    </source>
</evidence>
<feature type="compositionally biased region" description="Basic and acidic residues" evidence="1">
    <location>
        <begin position="352"/>
        <end position="363"/>
    </location>
</feature>
<dbReference type="EMBL" id="JBBXJM010000003">
    <property type="protein sequence ID" value="KAL1409817.1"/>
    <property type="molecule type" value="Genomic_DNA"/>
</dbReference>
<feature type="compositionally biased region" description="Low complexity" evidence="1">
    <location>
        <begin position="173"/>
        <end position="184"/>
    </location>
</feature>
<feature type="compositionally biased region" description="Basic and acidic residues" evidence="1">
    <location>
        <begin position="217"/>
        <end position="242"/>
    </location>
</feature>
<feature type="region of interest" description="Disordered" evidence="1">
    <location>
        <begin position="121"/>
        <end position="380"/>
    </location>
</feature>
<feature type="compositionally biased region" description="Basic residues" evidence="1">
    <location>
        <begin position="290"/>
        <end position="304"/>
    </location>
</feature>
<dbReference type="RefSeq" id="XP_069209761.1">
    <property type="nucleotide sequence ID" value="XM_069352343.1"/>
</dbReference>
<dbReference type="GeneID" id="95984857"/>
<keyword evidence="3" id="KW-1185">Reference proteome</keyword>
<evidence type="ECO:0000313" key="2">
    <source>
        <dbReference type="EMBL" id="KAL1409817.1"/>
    </source>
</evidence>
<reference evidence="2 3" key="1">
    <citation type="submission" date="2023-08" db="EMBL/GenBank/DDBJ databases">
        <title>Annotated Genome Sequence of Vanrija albida AlHP1.</title>
        <authorList>
            <person name="Herzog R."/>
        </authorList>
    </citation>
    <scope>NUCLEOTIDE SEQUENCE [LARGE SCALE GENOMIC DNA]</scope>
    <source>
        <strain evidence="2 3">AlHP1</strain>
    </source>
</reference>
<proteinExistence type="predicted"/>
<sequence>MPRPLLTKAHPLLTVMLPTDLDQSSVMPRHMQGLPQSPRLRHRPLSTTTNTRSPNITLSQVRTSTTHLRTSTTYMSTRMTLTSTSTMSEPEGTHITLDMASLPSLPSSLPTCATEHTQATKLGSLTTPSPSPSMMVEPQVLRRSERRPTWSEASAAQPPSREYPQGGPGLYTAPAHGGEGWPWAPGAPPPTGAHMPRGPHEGPLSAPPTHYYAPPPRDARDRRDHREAHPHGGREPHAERHHPYPRPPRSSGSERHERDRRASVGGWGQQHQRHGPSDSDYPSPPLSAPHHPHVVVHYPPHHPGHPPPGPAPGAHGAPPPHHHAPPPYAQRPETAPFDPHYSMRPHPASGWPRRDGEDERDYYARGGRSPSPRGPRDRRD</sequence>
<feature type="compositionally biased region" description="Basic and acidic residues" evidence="1">
    <location>
        <begin position="252"/>
        <end position="262"/>
    </location>
</feature>
<gene>
    <name evidence="2" type="ORF">Q8F55_003814</name>
</gene>
<feature type="compositionally biased region" description="Basic and acidic residues" evidence="1">
    <location>
        <begin position="140"/>
        <end position="149"/>
    </location>
</feature>
<evidence type="ECO:0000256" key="1">
    <source>
        <dbReference type="SAM" id="MobiDB-lite"/>
    </source>
</evidence>
<protein>
    <submittedName>
        <fullName evidence="2">Uncharacterized protein</fullName>
    </submittedName>
</protein>
<organism evidence="2 3">
    <name type="scientific">Vanrija albida</name>
    <dbReference type="NCBI Taxonomy" id="181172"/>
    <lineage>
        <taxon>Eukaryota</taxon>
        <taxon>Fungi</taxon>
        <taxon>Dikarya</taxon>
        <taxon>Basidiomycota</taxon>
        <taxon>Agaricomycotina</taxon>
        <taxon>Tremellomycetes</taxon>
        <taxon>Trichosporonales</taxon>
        <taxon>Trichosporonaceae</taxon>
        <taxon>Vanrija</taxon>
    </lineage>
</organism>
<comment type="caution">
    <text evidence="2">The sequence shown here is derived from an EMBL/GenBank/DDBJ whole genome shotgun (WGS) entry which is preliminary data.</text>
</comment>
<name>A0ABR3Q5L3_9TREE</name>
<accession>A0ABR3Q5L3</accession>
<feature type="region of interest" description="Disordered" evidence="1">
    <location>
        <begin position="32"/>
        <end position="53"/>
    </location>
</feature>